<name>A0A6G4XQU8_9ACTN</name>
<accession>A0A6G4XQU8</accession>
<keyword evidence="1" id="KW-1133">Transmembrane helix</keyword>
<protein>
    <submittedName>
        <fullName evidence="2">Uncharacterized protein</fullName>
    </submittedName>
</protein>
<dbReference type="EMBL" id="JAAKZW010000137">
    <property type="protein sequence ID" value="NGO79187.1"/>
    <property type="molecule type" value="Genomic_DNA"/>
</dbReference>
<evidence type="ECO:0000256" key="1">
    <source>
        <dbReference type="SAM" id="Phobius"/>
    </source>
</evidence>
<dbReference type="Proteomes" id="UP000481109">
    <property type="component" value="Unassembled WGS sequence"/>
</dbReference>
<comment type="caution">
    <text evidence="2">The sequence shown here is derived from an EMBL/GenBank/DDBJ whole genome shotgun (WGS) entry which is preliminary data.</text>
</comment>
<keyword evidence="3" id="KW-1185">Reference proteome</keyword>
<reference evidence="2 3" key="1">
    <citation type="submission" date="2020-02" db="EMBL/GenBank/DDBJ databases">
        <title>Whole-genome analyses of novel actinobacteria.</title>
        <authorList>
            <person name="Sahin N."/>
            <person name="Tokatli A."/>
        </authorList>
    </citation>
    <scope>NUCLEOTIDE SEQUENCE [LARGE SCALE GENOMIC DNA]</scope>
    <source>
        <strain evidence="2 3">YC504</strain>
    </source>
</reference>
<dbReference type="AlphaFoldDB" id="A0A6G4XQU8"/>
<evidence type="ECO:0000313" key="3">
    <source>
        <dbReference type="Proteomes" id="UP000481109"/>
    </source>
</evidence>
<keyword evidence="1" id="KW-0812">Transmembrane</keyword>
<proteinExistence type="predicted"/>
<organism evidence="2 3">
    <name type="scientific">Streptomyces mesophilus</name>
    <dbReference type="NCBI Taxonomy" id="1775132"/>
    <lineage>
        <taxon>Bacteria</taxon>
        <taxon>Bacillati</taxon>
        <taxon>Actinomycetota</taxon>
        <taxon>Actinomycetes</taxon>
        <taxon>Kitasatosporales</taxon>
        <taxon>Streptomycetaceae</taxon>
        <taxon>Streptomyces</taxon>
    </lineage>
</organism>
<sequence>MNEGVAAILAALIAVGGVGLGLVGARWQYRGALEQANAAVKAAQEQAQAAIEAVKAQGRDQNAQWRRTVRRDVWIDFIAVVAALQNEIDEVDGFLMRQDYQAAIDAYSVVNQRWLELHRPIGAIELEGPEEIIERALRVRNAYNTAKSQMHIDANGQLLLLRVRAAADGGDASALRFFEAAESIAGSESQEERHRVRLEVLRNGIDGFSPQDVFSAFNLAASQARWDGDMMYAIEEMREFVAAARRHLDGEDPARLASATPSNPS</sequence>
<keyword evidence="1" id="KW-0472">Membrane</keyword>
<gene>
    <name evidence="2" type="ORF">G6045_26560</name>
</gene>
<evidence type="ECO:0000313" key="2">
    <source>
        <dbReference type="EMBL" id="NGO79187.1"/>
    </source>
</evidence>
<dbReference type="RefSeq" id="WP_165334634.1">
    <property type="nucleotide sequence ID" value="NZ_JAAKZW010000137.1"/>
</dbReference>
<feature type="transmembrane region" description="Helical" evidence="1">
    <location>
        <begin position="6"/>
        <end position="25"/>
    </location>
</feature>